<protein>
    <recommendedName>
        <fullName evidence="4">Beta-lactamase-inhibitor-like PepSY-like domain-containing protein</fullName>
    </recommendedName>
</protein>
<dbReference type="SUPFAM" id="SSF160574">
    <property type="entry name" value="BT0923-like"/>
    <property type="match status" value="1"/>
</dbReference>
<dbReference type="EMBL" id="BMJC01000001">
    <property type="protein sequence ID" value="GGA91456.1"/>
    <property type="molecule type" value="Genomic_DNA"/>
</dbReference>
<feature type="signal peptide" evidence="1">
    <location>
        <begin position="1"/>
        <end position="20"/>
    </location>
</feature>
<accession>A0A8J2UBG4</accession>
<dbReference type="AlphaFoldDB" id="A0A8J2UBG4"/>
<name>A0A8J2UBG4_9BACT</name>
<organism evidence="2 3">
    <name type="scientific">Puia dinghuensis</name>
    <dbReference type="NCBI Taxonomy" id="1792502"/>
    <lineage>
        <taxon>Bacteria</taxon>
        <taxon>Pseudomonadati</taxon>
        <taxon>Bacteroidota</taxon>
        <taxon>Chitinophagia</taxon>
        <taxon>Chitinophagales</taxon>
        <taxon>Chitinophagaceae</taxon>
        <taxon>Puia</taxon>
    </lineage>
</organism>
<evidence type="ECO:0000313" key="3">
    <source>
        <dbReference type="Proteomes" id="UP000607559"/>
    </source>
</evidence>
<evidence type="ECO:0000313" key="2">
    <source>
        <dbReference type="EMBL" id="GGA91456.1"/>
    </source>
</evidence>
<dbReference type="RefSeq" id="WP_188929804.1">
    <property type="nucleotide sequence ID" value="NZ_BMJC01000001.1"/>
</dbReference>
<dbReference type="Proteomes" id="UP000607559">
    <property type="component" value="Unassembled WGS sequence"/>
</dbReference>
<keyword evidence="1" id="KW-0732">Signal</keyword>
<dbReference type="Gene3D" id="3.10.450.360">
    <property type="match status" value="1"/>
</dbReference>
<sequence length="150" mass="16744">MKHLSIAVILLLTIIGNTYATPLSGKNDPTFVGAANFYHQYPQATDIHCKVKGLYTEVNFTWNGLQLQAFYDNDGNPMATTRTVGRNDLPINVQVSLKKQYTDGVVTDAIEYTDENDGLSYFVTLARPKVTYLLRVSTSGEISVYKKMKP</sequence>
<evidence type="ECO:0000256" key="1">
    <source>
        <dbReference type="SAM" id="SignalP"/>
    </source>
</evidence>
<proteinExistence type="predicted"/>
<reference evidence="2" key="1">
    <citation type="journal article" date="2014" name="Int. J. Syst. Evol. Microbiol.">
        <title>Complete genome sequence of Corynebacterium casei LMG S-19264T (=DSM 44701T), isolated from a smear-ripened cheese.</title>
        <authorList>
            <consortium name="US DOE Joint Genome Institute (JGI-PGF)"/>
            <person name="Walter F."/>
            <person name="Albersmeier A."/>
            <person name="Kalinowski J."/>
            <person name="Ruckert C."/>
        </authorList>
    </citation>
    <scope>NUCLEOTIDE SEQUENCE</scope>
    <source>
        <strain evidence="2">CGMCC 1.15448</strain>
    </source>
</reference>
<keyword evidence="3" id="KW-1185">Reference proteome</keyword>
<comment type="caution">
    <text evidence="2">The sequence shown here is derived from an EMBL/GenBank/DDBJ whole genome shotgun (WGS) entry which is preliminary data.</text>
</comment>
<evidence type="ECO:0008006" key="4">
    <source>
        <dbReference type="Google" id="ProtNLM"/>
    </source>
</evidence>
<gene>
    <name evidence="2" type="ORF">GCM10011511_13510</name>
</gene>
<feature type="chain" id="PRO_5035159158" description="Beta-lactamase-inhibitor-like PepSY-like domain-containing protein" evidence="1">
    <location>
        <begin position="21"/>
        <end position="150"/>
    </location>
</feature>
<reference evidence="2" key="2">
    <citation type="submission" date="2020-09" db="EMBL/GenBank/DDBJ databases">
        <authorList>
            <person name="Sun Q."/>
            <person name="Zhou Y."/>
        </authorList>
    </citation>
    <scope>NUCLEOTIDE SEQUENCE</scope>
    <source>
        <strain evidence="2">CGMCC 1.15448</strain>
    </source>
</reference>